<dbReference type="Gene3D" id="3.40.50.720">
    <property type="entry name" value="NAD(P)-binding Rossmann-like Domain"/>
    <property type="match status" value="1"/>
</dbReference>
<dbReference type="HOGENOM" id="CLU_293188_0_0_1"/>
<feature type="region of interest" description="Disordered" evidence="1">
    <location>
        <begin position="475"/>
        <end position="495"/>
    </location>
</feature>
<comment type="caution">
    <text evidence="3">The sequence shown here is derived from an EMBL/GenBank/DDBJ whole genome shotgun (WGS) entry which is preliminary data.</text>
</comment>
<sequence>MVNPGRASDKTPQNTEDGAASDAGPQATENDRFQFVFSTRQPGARSHAMRAFWRRRHSEQENQLRRNTGSQSSLRRILPDSRPSSSHGEAEGESASRLSRRTSTIQMSGLQPLETTGSIALGIPAQIRADIDHAFAFVRQEYFDQFPVQLTSQHKRLLYHWLCIHSEMLSDGQATRRFDPIRDIWLPLDLSNPASFYGLLAHSAAHLAYLYGERDSAEPLTYKSQAVSILNIWVNDPDRALNDDTFAAVLRLLIFEKHCGQEDQWAVHRDGLQRMIQANGRPAPFRNNWRLELATCVLSLVSGAEWINQVHPVSEICESFGYTLLCVTLDPIMDINRIRLESQKYPTVQEALLLLQTFSALNVHGPNLEGTYGIQGLNRLACLCTLLFMILEVTSPATNATLSHETQSALVSIDTGLWEARTQILFVDTSQSPSSGLLEKRKQRIASSHAARVAHARKRLRRTTEFQSAKALQLSRELENEGSQGDKQNSGNGKTLAPALASASMAMQSAKAFLSPLSQLSRDLNVSYERLPNLRKPLEHFLFHHYINSVIPWLNTHCKRLSEQTEYAQEMSIEWIRLAFSSAGFCSGILLTACRHLCMMYDHNQQRKQFLQHALQYKVACVQSLNASISSGQWPMIKDSVIAQVMILAKDEIILGDFAMARNHMQGATRIVEVNGGAQKFGLNGFIELLFHNSTMSDGKTDIAPGSRVLITGVNGYVASHIAKQLLARGYKVRGTVRDLERSSWLVKDAFKTYADNGDFELVTIKDFTAEGVYDTAIKGVSAIAHVASVVTFEPDPRTVISQTVEGATRIMEAALKEPSVKAVVYTSSIVAATMPMPGNSTHVDRNTWNEAATQLAWAPPPYGDNQGSIVYMASKVEAEKAVWRFVEEKHPHFRVNSVCPAMIMGEPLNDSHLRSVGAWVKQLWDGNVSKLAGFPATYHIDVKDVALLHVAAILDLEVNNQRLQAWAENCNWNDILAILRRLYPDRHFVDDLPGMTKLSITSDFTLPLALLEKWAGQAGWRTLEQTIKDNTKSIRE</sequence>
<evidence type="ECO:0000259" key="2">
    <source>
        <dbReference type="Pfam" id="PF01370"/>
    </source>
</evidence>
<dbReference type="PANTHER" id="PTHR37540:SF5">
    <property type="entry name" value="TRANSCRIPTION FACTOR DOMAIN-CONTAINING PROTEIN"/>
    <property type="match status" value="1"/>
</dbReference>
<dbReference type="OrthoDB" id="2735536at2759"/>
<gene>
    <name evidence="3" type="ORF">PVAR5_8257</name>
</gene>
<dbReference type="InterPro" id="IPR036291">
    <property type="entry name" value="NAD(P)-bd_dom_sf"/>
</dbReference>
<dbReference type="InterPro" id="IPR021858">
    <property type="entry name" value="Fun_TF"/>
</dbReference>
<feature type="domain" description="NAD-dependent epimerase/dehydratase" evidence="2">
    <location>
        <begin position="709"/>
        <end position="956"/>
    </location>
</feature>
<dbReference type="PANTHER" id="PTHR37540">
    <property type="entry name" value="TRANSCRIPTION FACTOR (ACR-2), PUTATIVE-RELATED-RELATED"/>
    <property type="match status" value="1"/>
</dbReference>
<dbReference type="InParanoid" id="V5GF13"/>
<evidence type="ECO:0000313" key="4">
    <source>
        <dbReference type="Proteomes" id="UP000018001"/>
    </source>
</evidence>
<feature type="region of interest" description="Disordered" evidence="1">
    <location>
        <begin position="1"/>
        <end position="109"/>
    </location>
</feature>
<keyword evidence="4" id="KW-1185">Reference proteome</keyword>
<evidence type="ECO:0000256" key="1">
    <source>
        <dbReference type="SAM" id="MobiDB-lite"/>
    </source>
</evidence>
<dbReference type="Proteomes" id="UP000018001">
    <property type="component" value="Unassembled WGS sequence"/>
</dbReference>
<evidence type="ECO:0000313" key="3">
    <source>
        <dbReference type="EMBL" id="GAD99542.1"/>
    </source>
</evidence>
<proteinExistence type="predicted"/>
<dbReference type="Pfam" id="PF11951">
    <property type="entry name" value="Fungal_trans_2"/>
    <property type="match status" value="2"/>
</dbReference>
<dbReference type="AlphaFoldDB" id="V5GF13"/>
<feature type="compositionally biased region" description="Polar residues" evidence="1">
    <location>
        <begin position="481"/>
        <end position="493"/>
    </location>
</feature>
<dbReference type="InterPro" id="IPR001509">
    <property type="entry name" value="Epimerase_deHydtase"/>
</dbReference>
<dbReference type="Pfam" id="PF01370">
    <property type="entry name" value="Epimerase"/>
    <property type="match status" value="1"/>
</dbReference>
<accession>V5GF13</accession>
<dbReference type="SUPFAM" id="SSF51735">
    <property type="entry name" value="NAD(P)-binding Rossmann-fold domains"/>
    <property type="match status" value="1"/>
</dbReference>
<organism evidence="3 4">
    <name type="scientific">Byssochlamys spectabilis (strain No. 5 / NBRC 109023)</name>
    <name type="common">Paecilomyces variotii</name>
    <dbReference type="NCBI Taxonomy" id="1356009"/>
    <lineage>
        <taxon>Eukaryota</taxon>
        <taxon>Fungi</taxon>
        <taxon>Dikarya</taxon>
        <taxon>Ascomycota</taxon>
        <taxon>Pezizomycotina</taxon>
        <taxon>Eurotiomycetes</taxon>
        <taxon>Eurotiomycetidae</taxon>
        <taxon>Eurotiales</taxon>
        <taxon>Thermoascaceae</taxon>
        <taxon>Paecilomyces</taxon>
    </lineage>
</organism>
<dbReference type="eggNOG" id="KOG1502">
    <property type="taxonomic scope" value="Eukaryota"/>
</dbReference>
<protein>
    <submittedName>
        <fullName evidence="3">NAD dependent epimerase/dehydratase, putative</fullName>
    </submittedName>
</protein>
<name>V5GF13_BYSSN</name>
<dbReference type="EMBL" id="BAUL01000302">
    <property type="protein sequence ID" value="GAD99542.1"/>
    <property type="molecule type" value="Genomic_DNA"/>
</dbReference>
<feature type="compositionally biased region" description="Polar residues" evidence="1">
    <location>
        <begin position="65"/>
        <end position="74"/>
    </location>
</feature>
<reference evidence="4" key="1">
    <citation type="journal article" date="2014" name="Genome Announc.">
        <title>Draft genome sequence of the formaldehyde-resistant fungus Byssochlamys spectabilis No. 5 (anamorph Paecilomyces variotii No. 5) (NBRC109023).</title>
        <authorList>
            <person name="Oka T."/>
            <person name="Ekino K."/>
            <person name="Fukuda K."/>
            <person name="Nomura Y."/>
        </authorList>
    </citation>
    <scope>NUCLEOTIDE SEQUENCE [LARGE SCALE GENOMIC DNA]</scope>
    <source>
        <strain evidence="4">No. 5 / NBRC 109023</strain>
    </source>
</reference>